<dbReference type="OrthoDB" id="5592585at2759"/>
<organism evidence="1 2">
    <name type="scientific">Heliocybe sulcata</name>
    <dbReference type="NCBI Taxonomy" id="5364"/>
    <lineage>
        <taxon>Eukaryota</taxon>
        <taxon>Fungi</taxon>
        <taxon>Dikarya</taxon>
        <taxon>Basidiomycota</taxon>
        <taxon>Agaricomycotina</taxon>
        <taxon>Agaricomycetes</taxon>
        <taxon>Gloeophyllales</taxon>
        <taxon>Gloeophyllaceae</taxon>
        <taxon>Heliocybe</taxon>
    </lineage>
</organism>
<evidence type="ECO:0000313" key="1">
    <source>
        <dbReference type="EMBL" id="TFK54591.1"/>
    </source>
</evidence>
<proteinExistence type="predicted"/>
<evidence type="ECO:0000313" key="2">
    <source>
        <dbReference type="Proteomes" id="UP000305948"/>
    </source>
</evidence>
<reference evidence="1 2" key="1">
    <citation type="journal article" date="2019" name="Nat. Ecol. Evol.">
        <title>Megaphylogeny resolves global patterns of mushroom evolution.</title>
        <authorList>
            <person name="Varga T."/>
            <person name="Krizsan K."/>
            <person name="Foldi C."/>
            <person name="Dima B."/>
            <person name="Sanchez-Garcia M."/>
            <person name="Sanchez-Ramirez S."/>
            <person name="Szollosi G.J."/>
            <person name="Szarkandi J.G."/>
            <person name="Papp V."/>
            <person name="Albert L."/>
            <person name="Andreopoulos W."/>
            <person name="Angelini C."/>
            <person name="Antonin V."/>
            <person name="Barry K.W."/>
            <person name="Bougher N.L."/>
            <person name="Buchanan P."/>
            <person name="Buyck B."/>
            <person name="Bense V."/>
            <person name="Catcheside P."/>
            <person name="Chovatia M."/>
            <person name="Cooper J."/>
            <person name="Damon W."/>
            <person name="Desjardin D."/>
            <person name="Finy P."/>
            <person name="Geml J."/>
            <person name="Haridas S."/>
            <person name="Hughes K."/>
            <person name="Justo A."/>
            <person name="Karasinski D."/>
            <person name="Kautmanova I."/>
            <person name="Kiss B."/>
            <person name="Kocsube S."/>
            <person name="Kotiranta H."/>
            <person name="LaButti K.M."/>
            <person name="Lechner B.E."/>
            <person name="Liimatainen K."/>
            <person name="Lipzen A."/>
            <person name="Lukacs Z."/>
            <person name="Mihaltcheva S."/>
            <person name="Morgado L.N."/>
            <person name="Niskanen T."/>
            <person name="Noordeloos M.E."/>
            <person name="Ohm R.A."/>
            <person name="Ortiz-Santana B."/>
            <person name="Ovrebo C."/>
            <person name="Racz N."/>
            <person name="Riley R."/>
            <person name="Savchenko A."/>
            <person name="Shiryaev A."/>
            <person name="Soop K."/>
            <person name="Spirin V."/>
            <person name="Szebenyi C."/>
            <person name="Tomsovsky M."/>
            <person name="Tulloss R.E."/>
            <person name="Uehling J."/>
            <person name="Grigoriev I.V."/>
            <person name="Vagvolgyi C."/>
            <person name="Papp T."/>
            <person name="Martin F.M."/>
            <person name="Miettinen O."/>
            <person name="Hibbett D.S."/>
            <person name="Nagy L.G."/>
        </authorList>
    </citation>
    <scope>NUCLEOTIDE SEQUENCE [LARGE SCALE GENOMIC DNA]</scope>
    <source>
        <strain evidence="1 2">OMC1185</strain>
    </source>
</reference>
<accession>A0A5C3NLT7</accession>
<dbReference type="Proteomes" id="UP000305948">
    <property type="component" value="Unassembled WGS sequence"/>
</dbReference>
<dbReference type="EMBL" id="ML213505">
    <property type="protein sequence ID" value="TFK54591.1"/>
    <property type="molecule type" value="Genomic_DNA"/>
</dbReference>
<keyword evidence="2" id="KW-1185">Reference proteome</keyword>
<name>A0A5C3NLT7_9AGAM</name>
<gene>
    <name evidence="1" type="ORF">OE88DRAFT_931257</name>
</gene>
<sequence>MSSCCICGLPHYCISGQRRLCDLSRPNCNMLCNSNPEAIPGRRGYLIGFDMAKSPTKPSNLPGQDARAVRDAILQVVISRPLLPVLYR</sequence>
<protein>
    <submittedName>
        <fullName evidence="1">Uncharacterized protein</fullName>
    </submittedName>
</protein>
<dbReference type="AlphaFoldDB" id="A0A5C3NLT7"/>